<dbReference type="GeneID" id="118429346"/>
<evidence type="ECO:0000256" key="10">
    <source>
        <dbReference type="ARBA" id="ARBA00023201"/>
    </source>
</evidence>
<evidence type="ECO:0000256" key="6">
    <source>
        <dbReference type="ARBA" id="ARBA00023053"/>
    </source>
</evidence>
<dbReference type="FunFam" id="1.10.287.770:FF:000001">
    <property type="entry name" value="Acid-sensing ion channel subunit 1"/>
    <property type="match status" value="1"/>
</dbReference>
<comment type="subcellular location">
    <subcellularLocation>
        <location evidence="1">Membrane</location>
        <topology evidence="1">Multi-pass membrane protein</topology>
    </subcellularLocation>
</comment>
<keyword evidence="7 12" id="KW-0406">Ion transport</keyword>
<evidence type="ECO:0000256" key="12">
    <source>
        <dbReference type="RuleBase" id="RU000679"/>
    </source>
</evidence>
<protein>
    <submittedName>
        <fullName evidence="14">FMRFamide-activated amiloride-sensitive sodium channel-like</fullName>
    </submittedName>
</protein>
<sequence length="436" mass="48619">MEEKTGSILGTLREYGENTSAHGIPRAVTTKSLPRRLFWTCLFLASFSYFCSQAYDLVNKYLDYPGDYEDYEDYDYDYDDHHEDFKTANTFMGLIANMNSTTRQAIGHQARDFIQECQFDGRACSPKNFSVFTDSTYGNCFTFNKANGNTAPQRSTSAGPLNGLSLILYIQQEEYIPSLTEKAGARVVVHSPDRWPFPEFEGFDASPGFLTSAGLRLTSITRLGGRYGDCTNGGGYELLYGGTYTQANCLVTCHQQHMVSVCGCADPSFKAPVNTAFCDSVTTTGHGMYEQSKEGNRNRCAALYLSSELLSHVLKKLQTKRGRRPGAGILGNTDRFKRNLLKLNIYYEALNYEQISESPGYEEESLLGDLGGQLGLWVGMSLLSAMEVVEIFADLFAIIFKKFSSKEMKISKKIDVAPREKKDANDLALSYIKGNM</sequence>
<keyword evidence="9" id="KW-0325">Glycoprotein</keyword>
<dbReference type="Gene3D" id="1.10.287.820">
    <property type="entry name" value="Acid-sensing ion channel domain"/>
    <property type="match status" value="1"/>
</dbReference>
<organism evidence="13 14">
    <name type="scientific">Branchiostoma floridae</name>
    <name type="common">Florida lancelet</name>
    <name type="synonym">Amphioxus</name>
    <dbReference type="NCBI Taxonomy" id="7739"/>
    <lineage>
        <taxon>Eukaryota</taxon>
        <taxon>Metazoa</taxon>
        <taxon>Chordata</taxon>
        <taxon>Cephalochordata</taxon>
        <taxon>Leptocardii</taxon>
        <taxon>Amphioxiformes</taxon>
        <taxon>Branchiostomatidae</taxon>
        <taxon>Branchiostoma</taxon>
    </lineage>
</organism>
<keyword evidence="13" id="KW-1185">Reference proteome</keyword>
<dbReference type="RefSeq" id="XP_035695720.1">
    <property type="nucleotide sequence ID" value="XM_035839827.1"/>
</dbReference>
<evidence type="ECO:0000256" key="1">
    <source>
        <dbReference type="ARBA" id="ARBA00004141"/>
    </source>
</evidence>
<comment type="similarity">
    <text evidence="12">Belongs to the amiloride-sensitive sodium channel (TC 1.A.6) family.</text>
</comment>
<dbReference type="KEGG" id="bfo:118429346"/>
<evidence type="ECO:0000256" key="2">
    <source>
        <dbReference type="ARBA" id="ARBA00022448"/>
    </source>
</evidence>
<evidence type="ECO:0000313" key="14">
    <source>
        <dbReference type="RefSeq" id="XP_035695720.1"/>
    </source>
</evidence>
<reference evidence="13" key="1">
    <citation type="journal article" date="2020" name="Nat. Ecol. Evol.">
        <title>Deeply conserved synteny resolves early events in vertebrate evolution.</title>
        <authorList>
            <person name="Simakov O."/>
            <person name="Marletaz F."/>
            <person name="Yue J.X."/>
            <person name="O'Connell B."/>
            <person name="Jenkins J."/>
            <person name="Brandt A."/>
            <person name="Calef R."/>
            <person name="Tung C.H."/>
            <person name="Huang T.K."/>
            <person name="Schmutz J."/>
            <person name="Satoh N."/>
            <person name="Yu J.K."/>
            <person name="Putnam N.H."/>
            <person name="Green R.E."/>
            <person name="Rokhsar D.S."/>
        </authorList>
    </citation>
    <scope>NUCLEOTIDE SEQUENCE [LARGE SCALE GENOMIC DNA]</scope>
    <source>
        <strain evidence="13">S238N-H82</strain>
    </source>
</reference>
<gene>
    <name evidence="14" type="primary">LOC118429346</name>
</gene>
<keyword evidence="4 12" id="KW-0812">Transmembrane</keyword>
<accession>A0A9J7NAG0</accession>
<evidence type="ECO:0000313" key="13">
    <source>
        <dbReference type="Proteomes" id="UP000001554"/>
    </source>
</evidence>
<proteinExistence type="inferred from homology"/>
<keyword evidence="6" id="KW-0915">Sodium</keyword>
<keyword evidence="3 12" id="KW-0894">Sodium channel</keyword>
<dbReference type="OMA" id="KTANTFM"/>
<evidence type="ECO:0000256" key="9">
    <source>
        <dbReference type="ARBA" id="ARBA00023180"/>
    </source>
</evidence>
<evidence type="ECO:0000256" key="11">
    <source>
        <dbReference type="ARBA" id="ARBA00023303"/>
    </source>
</evidence>
<dbReference type="AlphaFoldDB" id="A0A9J7NAG0"/>
<evidence type="ECO:0000256" key="4">
    <source>
        <dbReference type="ARBA" id="ARBA00022692"/>
    </source>
</evidence>
<keyword evidence="11 12" id="KW-0407">Ion channel</keyword>
<dbReference type="GO" id="GO:0015280">
    <property type="term" value="F:ligand-gated sodium channel activity"/>
    <property type="evidence" value="ECO:0000318"/>
    <property type="project" value="GO_Central"/>
</dbReference>
<dbReference type="Pfam" id="PF00858">
    <property type="entry name" value="ASC"/>
    <property type="match status" value="2"/>
</dbReference>
<dbReference type="Gene3D" id="2.60.470.10">
    <property type="entry name" value="Acid-sensing ion channels like domains"/>
    <property type="match status" value="1"/>
</dbReference>
<keyword evidence="8" id="KW-0472">Membrane</keyword>
<dbReference type="PANTHER" id="PTHR11690">
    <property type="entry name" value="AMILORIDE-SENSITIVE SODIUM CHANNEL-RELATED"/>
    <property type="match status" value="1"/>
</dbReference>
<dbReference type="PANTHER" id="PTHR11690:SF248">
    <property type="entry name" value="PICKPOCKET 17, ISOFORM A"/>
    <property type="match status" value="1"/>
</dbReference>
<dbReference type="OrthoDB" id="10068811at2759"/>
<dbReference type="Proteomes" id="UP000001554">
    <property type="component" value="Chromosome 13"/>
</dbReference>
<keyword evidence="10 12" id="KW-0739">Sodium transport</keyword>
<reference evidence="14" key="2">
    <citation type="submission" date="2025-08" db="UniProtKB">
        <authorList>
            <consortium name="RefSeq"/>
        </authorList>
    </citation>
    <scope>IDENTIFICATION</scope>
    <source>
        <strain evidence="14">S238N-H82</strain>
        <tissue evidence="14">Testes</tissue>
    </source>
</reference>
<dbReference type="InterPro" id="IPR001873">
    <property type="entry name" value="ENaC"/>
</dbReference>
<keyword evidence="5" id="KW-1133">Transmembrane helix</keyword>
<evidence type="ECO:0000256" key="5">
    <source>
        <dbReference type="ARBA" id="ARBA00022989"/>
    </source>
</evidence>
<dbReference type="GO" id="GO:0005886">
    <property type="term" value="C:plasma membrane"/>
    <property type="evidence" value="ECO:0000318"/>
    <property type="project" value="GO_Central"/>
</dbReference>
<evidence type="ECO:0000256" key="8">
    <source>
        <dbReference type="ARBA" id="ARBA00023136"/>
    </source>
</evidence>
<evidence type="ECO:0000256" key="3">
    <source>
        <dbReference type="ARBA" id="ARBA00022461"/>
    </source>
</evidence>
<evidence type="ECO:0000256" key="7">
    <source>
        <dbReference type="ARBA" id="ARBA00023065"/>
    </source>
</evidence>
<keyword evidence="2 12" id="KW-0813">Transport</keyword>
<dbReference type="GO" id="GO:0035725">
    <property type="term" value="P:sodium ion transmembrane transport"/>
    <property type="evidence" value="ECO:0000318"/>
    <property type="project" value="GO_Central"/>
</dbReference>
<name>A0A9J7NAG0_BRAFL</name>